<feature type="compositionally biased region" description="Basic residues" evidence="5">
    <location>
        <begin position="176"/>
        <end position="185"/>
    </location>
</feature>
<keyword evidence="2 4" id="KW-0238">DNA-binding</keyword>
<feature type="compositionally biased region" description="Acidic residues" evidence="5">
    <location>
        <begin position="201"/>
        <end position="213"/>
    </location>
</feature>
<gene>
    <name evidence="7" type="ORF">PYX00_009999</name>
</gene>
<feature type="region of interest" description="Disordered" evidence="5">
    <location>
        <begin position="1"/>
        <end position="225"/>
    </location>
</feature>
<feature type="compositionally biased region" description="Basic residues" evidence="5">
    <location>
        <begin position="593"/>
        <end position="608"/>
    </location>
</feature>
<feature type="domain" description="HMG box" evidence="6">
    <location>
        <begin position="509"/>
        <end position="576"/>
    </location>
</feature>
<dbReference type="PANTHER" id="PTHR46318:SF3">
    <property type="entry name" value="UPSTREAM BINDING TRANSCRIPTION FACTOR"/>
    <property type="match status" value="1"/>
</dbReference>
<feature type="compositionally biased region" description="Low complexity" evidence="5">
    <location>
        <begin position="609"/>
        <end position="618"/>
    </location>
</feature>
<dbReference type="EMBL" id="JARGDH010000005">
    <property type="protein sequence ID" value="KAL0267846.1"/>
    <property type="molecule type" value="Genomic_DNA"/>
</dbReference>
<feature type="region of interest" description="Disordered" evidence="5">
    <location>
        <begin position="654"/>
        <end position="674"/>
    </location>
</feature>
<dbReference type="AlphaFoldDB" id="A0AAW2HDR7"/>
<evidence type="ECO:0000256" key="5">
    <source>
        <dbReference type="SAM" id="MobiDB-lite"/>
    </source>
</evidence>
<feature type="compositionally biased region" description="Basic and acidic residues" evidence="5">
    <location>
        <begin position="72"/>
        <end position="88"/>
    </location>
</feature>
<dbReference type="InterPro" id="IPR051762">
    <property type="entry name" value="UBF1"/>
</dbReference>
<organism evidence="7">
    <name type="scientific">Menopon gallinae</name>
    <name type="common">poultry shaft louse</name>
    <dbReference type="NCBI Taxonomy" id="328185"/>
    <lineage>
        <taxon>Eukaryota</taxon>
        <taxon>Metazoa</taxon>
        <taxon>Ecdysozoa</taxon>
        <taxon>Arthropoda</taxon>
        <taxon>Hexapoda</taxon>
        <taxon>Insecta</taxon>
        <taxon>Pterygota</taxon>
        <taxon>Neoptera</taxon>
        <taxon>Paraneoptera</taxon>
        <taxon>Psocodea</taxon>
        <taxon>Troctomorpha</taxon>
        <taxon>Phthiraptera</taxon>
        <taxon>Amblycera</taxon>
        <taxon>Menoponidae</taxon>
        <taxon>Menopon</taxon>
    </lineage>
</organism>
<reference evidence="7" key="1">
    <citation type="journal article" date="2024" name="Gigascience">
        <title>Chromosome-level genome of the poultry shaft louse Menopon gallinae provides insight into the host-switching and adaptive evolution of parasitic lice.</title>
        <authorList>
            <person name="Xu Y."/>
            <person name="Ma L."/>
            <person name="Liu S."/>
            <person name="Liang Y."/>
            <person name="Liu Q."/>
            <person name="He Z."/>
            <person name="Tian L."/>
            <person name="Duan Y."/>
            <person name="Cai W."/>
            <person name="Li H."/>
            <person name="Song F."/>
        </authorList>
    </citation>
    <scope>NUCLEOTIDE SEQUENCE</scope>
    <source>
        <strain evidence="7">Cailab_2023a</strain>
    </source>
</reference>
<dbReference type="CDD" id="cd21999">
    <property type="entry name" value="HMG-box_UBF1_rpt2"/>
    <property type="match status" value="1"/>
</dbReference>
<dbReference type="GO" id="GO:0003677">
    <property type="term" value="F:DNA binding"/>
    <property type="evidence" value="ECO:0007669"/>
    <property type="project" value="UniProtKB-UniRule"/>
</dbReference>
<proteinExistence type="predicted"/>
<comment type="caution">
    <text evidence="7">The sequence shown here is derived from an EMBL/GenBank/DDBJ whole genome shotgun (WGS) entry which is preliminary data.</text>
</comment>
<feature type="compositionally biased region" description="Basic and acidic residues" evidence="5">
    <location>
        <begin position="186"/>
        <end position="200"/>
    </location>
</feature>
<feature type="DNA-binding region" description="HMG box" evidence="4">
    <location>
        <begin position="410"/>
        <end position="477"/>
    </location>
</feature>
<feature type="DNA-binding region" description="HMG box" evidence="4">
    <location>
        <begin position="319"/>
        <end position="387"/>
    </location>
</feature>
<feature type="region of interest" description="Disordered" evidence="5">
    <location>
        <begin position="709"/>
        <end position="766"/>
    </location>
</feature>
<accession>A0AAW2HDR7</accession>
<dbReference type="InterPro" id="IPR036910">
    <property type="entry name" value="HMG_box_dom_sf"/>
</dbReference>
<feature type="compositionally biased region" description="Basic and acidic residues" evidence="5">
    <location>
        <begin position="35"/>
        <end position="46"/>
    </location>
</feature>
<feature type="compositionally biased region" description="Low complexity" evidence="5">
    <location>
        <begin position="122"/>
        <end position="134"/>
    </location>
</feature>
<evidence type="ECO:0000259" key="6">
    <source>
        <dbReference type="PROSITE" id="PS50118"/>
    </source>
</evidence>
<dbReference type="SUPFAM" id="SSF47095">
    <property type="entry name" value="HMG-box"/>
    <property type="match status" value="4"/>
</dbReference>
<comment type="subcellular location">
    <subcellularLocation>
        <location evidence="1">Nucleus</location>
    </subcellularLocation>
</comment>
<dbReference type="PROSITE" id="PS50118">
    <property type="entry name" value="HMG_BOX_2"/>
    <property type="match status" value="3"/>
</dbReference>
<dbReference type="PANTHER" id="PTHR46318">
    <property type="entry name" value="UPSTREAM BINDING TRANSCRIPTION FACTOR"/>
    <property type="match status" value="1"/>
</dbReference>
<protein>
    <recommendedName>
        <fullName evidence="6">HMG box domain-containing protein</fullName>
    </recommendedName>
</protein>
<evidence type="ECO:0000256" key="3">
    <source>
        <dbReference type="ARBA" id="ARBA00023242"/>
    </source>
</evidence>
<evidence type="ECO:0000256" key="4">
    <source>
        <dbReference type="PROSITE-ProRule" id="PRU00267"/>
    </source>
</evidence>
<dbReference type="SMART" id="SM00398">
    <property type="entry name" value="HMG"/>
    <property type="match status" value="4"/>
</dbReference>
<keyword evidence="3 4" id="KW-0539">Nucleus</keyword>
<feature type="compositionally biased region" description="Low complexity" evidence="5">
    <location>
        <begin position="60"/>
        <end position="70"/>
    </location>
</feature>
<evidence type="ECO:0000256" key="2">
    <source>
        <dbReference type="ARBA" id="ARBA00023125"/>
    </source>
</evidence>
<feature type="compositionally biased region" description="Basic and acidic residues" evidence="5">
    <location>
        <begin position="153"/>
        <end position="162"/>
    </location>
</feature>
<feature type="domain" description="HMG box" evidence="6">
    <location>
        <begin position="410"/>
        <end position="477"/>
    </location>
</feature>
<dbReference type="InterPro" id="IPR009071">
    <property type="entry name" value="HMG_box_dom"/>
</dbReference>
<dbReference type="Pfam" id="PF00505">
    <property type="entry name" value="HMG_box"/>
    <property type="match status" value="2"/>
</dbReference>
<dbReference type="GO" id="GO:0005634">
    <property type="term" value="C:nucleus"/>
    <property type="evidence" value="ECO:0007669"/>
    <property type="project" value="UniProtKB-SubCell"/>
</dbReference>
<evidence type="ECO:0000256" key="1">
    <source>
        <dbReference type="ARBA" id="ARBA00004123"/>
    </source>
</evidence>
<name>A0AAW2HDR7_9NEOP</name>
<feature type="domain" description="HMG box" evidence="6">
    <location>
        <begin position="319"/>
        <end position="387"/>
    </location>
</feature>
<feature type="region of interest" description="Disordered" evidence="5">
    <location>
        <begin position="590"/>
        <end position="618"/>
    </location>
</feature>
<feature type="compositionally biased region" description="Polar residues" evidence="5">
    <location>
        <begin position="753"/>
        <end position="766"/>
    </location>
</feature>
<evidence type="ECO:0000313" key="7">
    <source>
        <dbReference type="EMBL" id="KAL0267846.1"/>
    </source>
</evidence>
<sequence>MGRNKRKPMTEGAGADSGTESVPASKKSKAPPDPSARKSAKEEKVGKKVNSISTKAKMQSIYTDSSTSSESESEKNSIKNDKKSEKSGSDSNSESDSDSDSDSSGSDSSQVSKPESNDKVKNNVSGSVTNNVVNYRSVKSYDPPTKSSGSDSYHSDTEEEDKKRRKKQKELLKMQLNKKNKRATPRKQDSYASRREVKGEIDDDLKDDDEDGADVQANTDDASDWPKEDINELISRMERQIPEGDTQKFDYRASRLDWDKIAFADYSKEDCVEMWNQISKKIRRYRILSEMLTDAKEWAKKPWTNFYRGSKKNRHPDMPMKPLSAYMLYYLEQKDKVISENKGVDLMQVSRIITKMYKNLDEKERQRYAQRAALEKQNFDEKISEFYREHPECEPQTQAKSTTRDLVKGPRKPCGPFKLFFQNELKNHAVDGAVDRKALEESAREKWKNFSDKKKAEWINMSLEDASRYEKELKAYRQKNPNYVVPNYNKSVLSKEERLIMERLSGKPVKPPNSAYSLFSRYMLQSDNDVKSKAPKLRMAEISKKWKEISASEKFRYEEKVKELQRDYKAKLQNYLQRLTPEERERELEFVRKQKRKKKEKSMKKALKNKMASAKSKNAAKKSSNYLFYEGEPKPPPVRAYDLFLEKFLASRPSGMSEETRLKSAPEQWEMLSDSKKEELQEEVAMLKQKYVDEFGLFLKKLTKEEIKEISQRKSMATGDPINGTLTDSNDESDEKSSSDGSDSEDSESEKSQQYNRRSSSTSSED</sequence>
<dbReference type="Gene3D" id="1.10.30.10">
    <property type="entry name" value="High mobility group box domain"/>
    <property type="match status" value="4"/>
</dbReference>
<feature type="DNA-binding region" description="HMG box" evidence="4">
    <location>
        <begin position="509"/>
        <end position="576"/>
    </location>
</feature>